<evidence type="ECO:0000313" key="2">
    <source>
        <dbReference type="EMBL" id="CAJ0595498.1"/>
    </source>
</evidence>
<dbReference type="Gene3D" id="3.40.33.10">
    <property type="entry name" value="CAP"/>
    <property type="match status" value="1"/>
</dbReference>
<evidence type="ECO:0000313" key="3">
    <source>
        <dbReference type="Proteomes" id="UP001176961"/>
    </source>
</evidence>
<keyword evidence="3" id="KW-1185">Reference proteome</keyword>
<feature type="compositionally biased region" description="Basic and acidic residues" evidence="1">
    <location>
        <begin position="32"/>
        <end position="56"/>
    </location>
</feature>
<dbReference type="EMBL" id="CATQJL010000112">
    <property type="protein sequence ID" value="CAJ0595498.1"/>
    <property type="molecule type" value="Genomic_DNA"/>
</dbReference>
<proteinExistence type="predicted"/>
<feature type="region of interest" description="Disordered" evidence="1">
    <location>
        <begin position="1"/>
        <end position="82"/>
    </location>
</feature>
<protein>
    <submittedName>
        <fullName evidence="2">Uncharacterized protein</fullName>
    </submittedName>
</protein>
<organism evidence="2 3">
    <name type="scientific">Cylicocyclus nassatus</name>
    <name type="common">Nematode worm</name>
    <dbReference type="NCBI Taxonomy" id="53992"/>
    <lineage>
        <taxon>Eukaryota</taxon>
        <taxon>Metazoa</taxon>
        <taxon>Ecdysozoa</taxon>
        <taxon>Nematoda</taxon>
        <taxon>Chromadorea</taxon>
        <taxon>Rhabditida</taxon>
        <taxon>Rhabditina</taxon>
        <taxon>Rhabditomorpha</taxon>
        <taxon>Strongyloidea</taxon>
        <taxon>Strongylidae</taxon>
        <taxon>Cylicocyclus</taxon>
    </lineage>
</organism>
<feature type="compositionally biased region" description="Low complexity" evidence="1">
    <location>
        <begin position="64"/>
        <end position="82"/>
    </location>
</feature>
<dbReference type="Proteomes" id="UP001176961">
    <property type="component" value="Unassembled WGS sequence"/>
</dbReference>
<dbReference type="SUPFAM" id="SSF55797">
    <property type="entry name" value="PR-1-like"/>
    <property type="match status" value="1"/>
</dbReference>
<name>A0AA36GNV3_CYLNA</name>
<reference evidence="2" key="1">
    <citation type="submission" date="2023-07" db="EMBL/GenBank/DDBJ databases">
        <authorList>
            <consortium name="CYATHOMIX"/>
        </authorList>
    </citation>
    <scope>NUCLEOTIDE SEQUENCE</scope>
    <source>
        <strain evidence="2">N/A</strain>
    </source>
</reference>
<dbReference type="AlphaFoldDB" id="A0AA36GNV3"/>
<comment type="caution">
    <text evidence="2">The sequence shown here is derived from an EMBL/GenBank/DDBJ whole genome shotgun (WGS) entry which is preliminary data.</text>
</comment>
<dbReference type="InterPro" id="IPR035940">
    <property type="entry name" value="CAP_sf"/>
</dbReference>
<sequence>MAERSEKAAVNTNVDPLPALQAHLDVPPPPHPQRDNKQKVSADKPETIDSSRRDRTTLPPPKPGGTRTTTPLPTTTSKPELPTCKKERICDSKRNSEEFRELVVALHKELRRELDVYTWHYSDEGLKELDLTYNCTLEKSAYQRIHECKKALYSSKTHNSAVIRRHLGQEKVLAFLKAFSYWRNGKEKGTNEDFKPHTEYDKVEGK</sequence>
<evidence type="ECO:0000256" key="1">
    <source>
        <dbReference type="SAM" id="MobiDB-lite"/>
    </source>
</evidence>
<accession>A0AA36GNV3</accession>
<gene>
    <name evidence="2" type="ORF">CYNAS_LOCUS7481</name>
</gene>